<dbReference type="Gene3D" id="3.40.47.10">
    <property type="match status" value="1"/>
</dbReference>
<dbReference type="InterPro" id="IPR001031">
    <property type="entry name" value="Thioesterase"/>
</dbReference>
<feature type="domain" description="Carrier" evidence="4">
    <location>
        <begin position="4"/>
        <end position="79"/>
    </location>
</feature>
<dbReference type="Pfam" id="PF00698">
    <property type="entry name" value="Acyl_transf_1"/>
    <property type="match status" value="1"/>
</dbReference>
<dbReference type="InterPro" id="IPR050091">
    <property type="entry name" value="PKS_NRPS_Biosynth_Enz"/>
</dbReference>
<comment type="caution">
    <text evidence="6">The sequence shown here is derived from an EMBL/GenBank/DDBJ whole genome shotgun (WGS) entry which is preliminary data.</text>
</comment>
<dbReference type="InterPro" id="IPR014031">
    <property type="entry name" value="Ketoacyl_synth_C"/>
</dbReference>
<dbReference type="InterPro" id="IPR032821">
    <property type="entry name" value="PKS_assoc"/>
</dbReference>
<dbReference type="PANTHER" id="PTHR43775">
    <property type="entry name" value="FATTY ACID SYNTHASE"/>
    <property type="match status" value="1"/>
</dbReference>
<dbReference type="Pfam" id="PF00975">
    <property type="entry name" value="Thioesterase"/>
    <property type="match status" value="1"/>
</dbReference>
<dbReference type="InterPro" id="IPR001227">
    <property type="entry name" value="Ac_transferase_dom_sf"/>
</dbReference>
<evidence type="ECO:0000256" key="1">
    <source>
        <dbReference type="ARBA" id="ARBA00022450"/>
    </source>
</evidence>
<accession>A0ABW7YWY5</accession>
<reference evidence="6 7" key="1">
    <citation type="submission" date="2024-10" db="EMBL/GenBank/DDBJ databases">
        <title>The Natural Products Discovery Center: Release of the First 8490 Sequenced Strains for Exploring Actinobacteria Biosynthetic Diversity.</title>
        <authorList>
            <person name="Kalkreuter E."/>
            <person name="Kautsar S.A."/>
            <person name="Yang D."/>
            <person name="Bader C.D."/>
            <person name="Teijaro C.N."/>
            <person name="Fluegel L."/>
            <person name="Davis C.M."/>
            <person name="Simpson J.R."/>
            <person name="Lauterbach L."/>
            <person name="Steele A.D."/>
            <person name="Gui C."/>
            <person name="Meng S."/>
            <person name="Li G."/>
            <person name="Viehrig K."/>
            <person name="Ye F."/>
            <person name="Su P."/>
            <person name="Kiefer A.F."/>
            <person name="Nichols A."/>
            <person name="Cepeda A.J."/>
            <person name="Yan W."/>
            <person name="Fan B."/>
            <person name="Jiang Y."/>
            <person name="Adhikari A."/>
            <person name="Zheng C.-J."/>
            <person name="Schuster L."/>
            <person name="Cowan T.M."/>
            <person name="Smanski M.J."/>
            <person name="Chevrette M.G."/>
            <person name="De Carvalho L.P.S."/>
            <person name="Shen B."/>
        </authorList>
    </citation>
    <scope>NUCLEOTIDE SEQUENCE [LARGE SCALE GENOMIC DNA]</scope>
    <source>
        <strain evidence="6 7">NPDC050545</strain>
    </source>
</reference>
<dbReference type="PROSITE" id="PS52004">
    <property type="entry name" value="KS3_2"/>
    <property type="match status" value="1"/>
</dbReference>
<name>A0ABW7YWY5_9ACTN</name>
<dbReference type="InterPro" id="IPR014043">
    <property type="entry name" value="Acyl_transferase_dom"/>
</dbReference>
<keyword evidence="1" id="KW-0596">Phosphopantetheine</keyword>
<dbReference type="Proteomes" id="UP001612741">
    <property type="component" value="Unassembled WGS sequence"/>
</dbReference>
<dbReference type="InterPro" id="IPR036291">
    <property type="entry name" value="NAD(P)-bd_dom_sf"/>
</dbReference>
<evidence type="ECO:0000259" key="4">
    <source>
        <dbReference type="PROSITE" id="PS50075"/>
    </source>
</evidence>
<dbReference type="InterPro" id="IPR013968">
    <property type="entry name" value="PKS_KR"/>
</dbReference>
<organism evidence="6 7">
    <name type="scientific">Nonomuraea typhae</name>
    <dbReference type="NCBI Taxonomy" id="2603600"/>
    <lineage>
        <taxon>Bacteria</taxon>
        <taxon>Bacillati</taxon>
        <taxon>Actinomycetota</taxon>
        <taxon>Actinomycetes</taxon>
        <taxon>Streptosporangiales</taxon>
        <taxon>Streptosporangiaceae</taxon>
        <taxon>Nonomuraea</taxon>
    </lineage>
</organism>
<feature type="domain" description="Carrier" evidence="4">
    <location>
        <begin position="1474"/>
        <end position="1548"/>
    </location>
</feature>
<dbReference type="Gene3D" id="1.10.1200.10">
    <property type="entry name" value="ACP-like"/>
    <property type="match status" value="2"/>
</dbReference>
<evidence type="ECO:0000313" key="7">
    <source>
        <dbReference type="Proteomes" id="UP001612741"/>
    </source>
</evidence>
<dbReference type="InterPro" id="IPR016039">
    <property type="entry name" value="Thiolase-like"/>
</dbReference>
<keyword evidence="3" id="KW-0808">Transferase</keyword>
<dbReference type="SUPFAM" id="SSF51735">
    <property type="entry name" value="NAD(P)-binding Rossmann-fold domains"/>
    <property type="match status" value="2"/>
</dbReference>
<dbReference type="PANTHER" id="PTHR43775:SF37">
    <property type="entry name" value="SI:DKEY-61P9.11"/>
    <property type="match status" value="1"/>
</dbReference>
<keyword evidence="2" id="KW-0597">Phosphoprotein</keyword>
<dbReference type="SMART" id="SM00827">
    <property type="entry name" value="PKS_AT"/>
    <property type="match status" value="1"/>
</dbReference>
<sequence>MDVPGEAEIRGFLIDRIAARLPGTDVDPDRPLEEYGLSSRDAVGIAGELGELLGRELSPTLVWAHPTVNRLAGTLAGHDRVADVLDISDMSDSRDARAARDAAGAPGAADALGAPDASDVAEGAAIAVVGVGCRVPGAHGPEEFWRLLMAGHDAVGTVPDGRWEAFDDGSAATAHVLAGTTRHGGFLADVAGFDAEFFGIAPGEAAAMDPQHRLLLETAWEALEHAGIAPRSLRGSRTGVFTGISGNEYAYLTTADPARIDAWTATGAALSIAANRLSYLLDLRGPALAVDTACSSSLVATHLAVRSLRSGESDLALAAGVNLLLSPAVTIAFDQGGGTSPTGRCRAFDAAADGMVRAEGCGVVVLKRLPDALRDGDRVLAVVTATGVNQDGRSNGLVAPSPEAQEALLRQVHAQPPAYIEAHGTGTYLGDPIEAGAIAAAFPDAHVLIGSAKSNVGHLEAAAGVTGLIKTVLALHHGVIPPSIHFTHPNPHISWHRLSVTTSPVPWPSPRAGVSSFGFGGTNAHVALTAAPPSAAPEGTGRVFVIDDISADRVAAQAVRLAEWASSAAVPLGDVAHTLARRTGRGPVAGAMVAASAAELAEGLLTLRPAHVPRPARGPVWIFSGYGGQWDGMGRDLYESEPAYRQALDELAPLLRAEAGIDLWDPPDGVARAQPLIFATQLALARLWQAHGLRPAAVIGHSMGEVAAAVVAGALGPGDAVRVICRRARLLGTLGGGGAMAVVGVPAEEVPADLHVAVHSSPRQCVVTGDPSRVAAYAGQIAAAGLPARTLTAEGAGHSPQVTPLLPLIREELAGISPGKPALPHYSTVLDDPRDMPVFDAAYWAAGARRPVRLAQAVHAAAEDGHTVFLEIGPHPLLTSALHETLPAACLITHSMRRGAPGEFTRRLATVAAAVPPATVGRVVDVPLPPWQHERHWVAARRRTTGHHLLGPHVETPNGHAWSTTLDDLSDLPWRLEPAAWHRHGRPVLPVAVVARLAQAAVREVHGPSELFSVTLLAWLPLPARVTVTLADGVVRVSAKDAAGVWKLYGTAGLRPAEDGAGLERIGRVAVDGAFEGVSAREVTAGEVPVRLEDKLVERVWVPVSASGPGSVSGGREVVVVPSGLDPAATQEVILRLARQAAEGRRLTIVTERAQAVLAGEAPDPGPASLRGLVRVLAFEHPEARAALVDVDDLAVLERELACGDAEDEVAWRNGRRYAARLRRLALPPGRSMPVPGVPVVGPGAYVVTGGCGRLGRTVVRWLVARGATRVVVNGRTAPPEGAFDGLPVEVVAGDLAADGTAERLVRVATDGGLRLRGVVHAAGVLADQLARDLDAGSLHRVWTGKVLGAGKLEKATREAGWWVAFSSAAALLGSPGQAAYAAANAWLDALCQTRGTAISVNWGPWAGAPGMPAVDPLTPEEGVEALEALLRHGRSAGVVKLDPGRASALFPGIARVPYFSEVAGQADARGPAEDVPGRVRERAAAVLGVDPGRLNDADALTELGFDSLAATRLRGMLEYDLGVTVPVAPLLTGGTLGELVATVAAALGAPAPEPPAVVGPRDAAERQVVRVLAGLLGQVPSVTDPVAPDVLPVVLDLLEREAGSRVGPGRSGQAVRVSDLADMIRAMDEAEVRRGLLRPLDVLRHGPPRDASGKDGRPLFLVHPAGGTTGVYTLLAAQLSTPVIGLERIDDPDLGIPDRARRYADEIRAAGPGPYRVGGWSFGGIVAFEIARLLGDACELAVMIDSGLPEAVSEEARREIHARRYVDFAGYLGETYGVQVRLGLDDLLTLDEPRQLALTEARIAESGVLGMLSPAVLRHQITSHEDTRAIERYQPGPHPGRVVLYRSTEPTPWAVEDARYLHDDDPARGFTPFSPALEVVEVPGSHHLNLLDPPHVETVAAHLKELL</sequence>
<dbReference type="InterPro" id="IPR014030">
    <property type="entry name" value="Ketoacyl_synth_N"/>
</dbReference>
<dbReference type="Pfam" id="PF00550">
    <property type="entry name" value="PP-binding"/>
    <property type="match status" value="2"/>
</dbReference>
<dbReference type="SUPFAM" id="SSF52151">
    <property type="entry name" value="FabD/lysophospholipase-like"/>
    <property type="match status" value="1"/>
</dbReference>
<evidence type="ECO:0000256" key="3">
    <source>
        <dbReference type="ARBA" id="ARBA00022679"/>
    </source>
</evidence>
<gene>
    <name evidence="6" type="ORF">ACIBG2_22730</name>
</gene>
<dbReference type="Gene3D" id="3.30.70.250">
    <property type="entry name" value="Malonyl-CoA ACP transacylase, ACP-binding"/>
    <property type="match status" value="1"/>
</dbReference>
<protein>
    <submittedName>
        <fullName evidence="6">SDR family NAD(P)-dependent oxidoreductase</fullName>
    </submittedName>
</protein>
<dbReference type="Pfam" id="PF16197">
    <property type="entry name" value="KAsynt_C_assoc"/>
    <property type="match status" value="1"/>
</dbReference>
<dbReference type="InterPro" id="IPR006162">
    <property type="entry name" value="Ppantetheine_attach_site"/>
</dbReference>
<dbReference type="InterPro" id="IPR016035">
    <property type="entry name" value="Acyl_Trfase/lysoPLipase"/>
</dbReference>
<dbReference type="PROSITE" id="PS00012">
    <property type="entry name" value="PHOSPHOPANTETHEINE"/>
    <property type="match status" value="1"/>
</dbReference>
<proteinExistence type="predicted"/>
<dbReference type="Pfam" id="PF08659">
    <property type="entry name" value="KR"/>
    <property type="match status" value="1"/>
</dbReference>
<dbReference type="SUPFAM" id="SSF47336">
    <property type="entry name" value="ACP-like"/>
    <property type="match status" value="2"/>
</dbReference>
<keyword evidence="7" id="KW-1185">Reference proteome</keyword>
<dbReference type="Gene3D" id="3.40.366.10">
    <property type="entry name" value="Malonyl-Coenzyme A Acyl Carrier Protein, domain 2"/>
    <property type="match status" value="1"/>
</dbReference>
<evidence type="ECO:0000313" key="6">
    <source>
        <dbReference type="EMBL" id="MFI6500216.1"/>
    </source>
</evidence>
<dbReference type="PROSITE" id="PS50075">
    <property type="entry name" value="CARRIER"/>
    <property type="match status" value="2"/>
</dbReference>
<dbReference type="SMART" id="SM00822">
    <property type="entry name" value="PKS_KR"/>
    <property type="match status" value="1"/>
</dbReference>
<dbReference type="EMBL" id="JBITGY010000006">
    <property type="protein sequence ID" value="MFI6500216.1"/>
    <property type="molecule type" value="Genomic_DNA"/>
</dbReference>
<feature type="domain" description="Ketosynthase family 3 (KS3)" evidence="5">
    <location>
        <begin position="123"/>
        <end position="530"/>
    </location>
</feature>
<dbReference type="RefSeq" id="WP_397083980.1">
    <property type="nucleotide sequence ID" value="NZ_JBITGY010000006.1"/>
</dbReference>
<dbReference type="Pfam" id="PF02801">
    <property type="entry name" value="Ketoacyl-synt_C"/>
    <property type="match status" value="1"/>
</dbReference>
<dbReference type="CDD" id="cd00833">
    <property type="entry name" value="PKS"/>
    <property type="match status" value="1"/>
</dbReference>
<dbReference type="SMART" id="SM00825">
    <property type="entry name" value="PKS_KS"/>
    <property type="match status" value="1"/>
</dbReference>
<dbReference type="InterPro" id="IPR057326">
    <property type="entry name" value="KR_dom"/>
</dbReference>
<dbReference type="Pfam" id="PF00109">
    <property type="entry name" value="ketoacyl-synt"/>
    <property type="match status" value="1"/>
</dbReference>
<dbReference type="SUPFAM" id="SSF55048">
    <property type="entry name" value="Probable ACP-binding domain of malonyl-CoA ACP transacylase"/>
    <property type="match status" value="1"/>
</dbReference>
<dbReference type="SUPFAM" id="SSF53474">
    <property type="entry name" value="alpha/beta-Hydrolases"/>
    <property type="match status" value="1"/>
</dbReference>
<dbReference type="InterPro" id="IPR016036">
    <property type="entry name" value="Malonyl_transacylase_ACP-bd"/>
</dbReference>
<dbReference type="Gene3D" id="3.40.50.1820">
    <property type="entry name" value="alpha/beta hydrolase"/>
    <property type="match status" value="1"/>
</dbReference>
<dbReference type="SUPFAM" id="SSF53901">
    <property type="entry name" value="Thiolase-like"/>
    <property type="match status" value="1"/>
</dbReference>
<dbReference type="InterPro" id="IPR020841">
    <property type="entry name" value="PKS_Beta-ketoAc_synthase_dom"/>
</dbReference>
<dbReference type="SMART" id="SM00823">
    <property type="entry name" value="PKS_PP"/>
    <property type="match status" value="2"/>
</dbReference>
<dbReference type="InterPro" id="IPR009081">
    <property type="entry name" value="PP-bd_ACP"/>
</dbReference>
<dbReference type="InterPro" id="IPR036736">
    <property type="entry name" value="ACP-like_sf"/>
</dbReference>
<evidence type="ECO:0000256" key="2">
    <source>
        <dbReference type="ARBA" id="ARBA00022553"/>
    </source>
</evidence>
<dbReference type="InterPro" id="IPR029058">
    <property type="entry name" value="AB_hydrolase_fold"/>
</dbReference>
<dbReference type="Gene3D" id="3.40.50.720">
    <property type="entry name" value="NAD(P)-binding Rossmann-like Domain"/>
    <property type="match status" value="1"/>
</dbReference>
<evidence type="ECO:0000259" key="5">
    <source>
        <dbReference type="PROSITE" id="PS52004"/>
    </source>
</evidence>
<dbReference type="InterPro" id="IPR020806">
    <property type="entry name" value="PKS_PP-bd"/>
</dbReference>